<evidence type="ECO:0000256" key="11">
    <source>
        <dbReference type="SAM" id="MobiDB-lite"/>
    </source>
</evidence>
<dbReference type="InterPro" id="IPR016156">
    <property type="entry name" value="FAD/NAD-linked_Rdtase_dimer_sf"/>
</dbReference>
<dbReference type="Pfam" id="PF02852">
    <property type="entry name" value="Pyr_redox_dim"/>
    <property type="match status" value="1"/>
</dbReference>
<feature type="compositionally biased region" description="Polar residues" evidence="11">
    <location>
        <begin position="965"/>
        <end position="974"/>
    </location>
</feature>
<keyword evidence="9" id="KW-0862">Zinc</keyword>
<dbReference type="GO" id="GO:0050660">
    <property type="term" value="F:flavin adenine dinucleotide binding"/>
    <property type="evidence" value="ECO:0007669"/>
    <property type="project" value="InterPro"/>
</dbReference>
<dbReference type="PANTHER" id="PTHR42737:SF2">
    <property type="entry name" value="GLUTATHIONE REDUCTASE"/>
    <property type="match status" value="1"/>
</dbReference>
<dbReference type="SUPFAM" id="SSF52467">
    <property type="entry name" value="DHS-like NAD/FAD-binding domain"/>
    <property type="match status" value="1"/>
</dbReference>
<dbReference type="GO" id="GO:0046872">
    <property type="term" value="F:metal ion binding"/>
    <property type="evidence" value="ECO:0007669"/>
    <property type="project" value="UniProtKB-KW"/>
</dbReference>
<keyword evidence="5 10" id="KW-0560">Oxidoreductase</keyword>
<evidence type="ECO:0000256" key="10">
    <source>
        <dbReference type="RuleBase" id="RU003691"/>
    </source>
</evidence>
<evidence type="ECO:0000256" key="5">
    <source>
        <dbReference type="ARBA" id="ARBA00023002"/>
    </source>
</evidence>
<organism evidence="13 14">
    <name type="scientific">Symbiodinium necroappetens</name>
    <dbReference type="NCBI Taxonomy" id="1628268"/>
    <lineage>
        <taxon>Eukaryota</taxon>
        <taxon>Sar</taxon>
        <taxon>Alveolata</taxon>
        <taxon>Dinophyceae</taxon>
        <taxon>Suessiales</taxon>
        <taxon>Symbiodiniaceae</taxon>
        <taxon>Symbiodinium</taxon>
    </lineage>
</organism>
<accession>A0A812YN57</accession>
<dbReference type="GO" id="GO:0004362">
    <property type="term" value="F:glutathione-disulfide reductase (NADPH) activity"/>
    <property type="evidence" value="ECO:0007669"/>
    <property type="project" value="TreeGrafter"/>
</dbReference>
<evidence type="ECO:0000256" key="9">
    <source>
        <dbReference type="PROSITE-ProRule" id="PRU00236"/>
    </source>
</evidence>
<dbReference type="AlphaFoldDB" id="A0A812YN57"/>
<evidence type="ECO:0000256" key="6">
    <source>
        <dbReference type="ARBA" id="ARBA00023027"/>
    </source>
</evidence>
<feature type="binding site" evidence="9">
    <location>
        <position position="73"/>
    </location>
    <ligand>
        <name>Zn(2+)</name>
        <dbReference type="ChEBI" id="CHEBI:29105"/>
    </ligand>
</feature>
<dbReference type="GO" id="GO:0034599">
    <property type="term" value="P:cellular response to oxidative stress"/>
    <property type="evidence" value="ECO:0007669"/>
    <property type="project" value="TreeGrafter"/>
</dbReference>
<dbReference type="PANTHER" id="PTHR42737">
    <property type="entry name" value="GLUTATHIONE REDUCTASE"/>
    <property type="match status" value="1"/>
</dbReference>
<dbReference type="Gene3D" id="3.30.390.30">
    <property type="match status" value="1"/>
</dbReference>
<evidence type="ECO:0000256" key="3">
    <source>
        <dbReference type="ARBA" id="ARBA00022630"/>
    </source>
</evidence>
<feature type="domain" description="Deacetylase sirtuin-type" evidence="12">
    <location>
        <begin position="1"/>
        <end position="188"/>
    </location>
</feature>
<dbReference type="InterPro" id="IPR029035">
    <property type="entry name" value="DHS-like_NAD/FAD-binding_dom"/>
</dbReference>
<feature type="binding site" evidence="9">
    <location>
        <position position="76"/>
    </location>
    <ligand>
        <name>Zn(2+)</name>
        <dbReference type="ChEBI" id="CHEBI:29105"/>
    </ligand>
</feature>
<feature type="compositionally biased region" description="Basic and acidic residues" evidence="11">
    <location>
        <begin position="1022"/>
        <end position="1046"/>
    </location>
</feature>
<evidence type="ECO:0000256" key="8">
    <source>
        <dbReference type="ARBA" id="ARBA00023284"/>
    </source>
</evidence>
<dbReference type="InterPro" id="IPR046952">
    <property type="entry name" value="GSHR/TRXR-like"/>
</dbReference>
<dbReference type="PROSITE" id="PS50305">
    <property type="entry name" value="SIRTUIN"/>
    <property type="match status" value="1"/>
</dbReference>
<dbReference type="NCBIfam" id="NF004776">
    <property type="entry name" value="PRK06116.1"/>
    <property type="match status" value="1"/>
</dbReference>
<feature type="active site" description="Proton acceptor" evidence="9">
    <location>
        <position position="32"/>
    </location>
</feature>
<dbReference type="InterPro" id="IPR036188">
    <property type="entry name" value="FAD/NAD-bd_sf"/>
</dbReference>
<dbReference type="Gene3D" id="3.40.50.1220">
    <property type="entry name" value="TPP-binding domain"/>
    <property type="match status" value="1"/>
</dbReference>
<dbReference type="SUPFAM" id="SSF51905">
    <property type="entry name" value="FAD/NAD(P)-binding domain"/>
    <property type="match status" value="1"/>
</dbReference>
<protein>
    <submittedName>
        <fullName evidence="13">Gtr-1 protein</fullName>
    </submittedName>
</protein>
<dbReference type="SUPFAM" id="SSF55424">
    <property type="entry name" value="FAD/NAD-linked reductases, dimerisation (C-terminal) domain"/>
    <property type="match status" value="1"/>
</dbReference>
<dbReference type="InterPro" id="IPR026590">
    <property type="entry name" value="Ssirtuin_cat_dom"/>
</dbReference>
<evidence type="ECO:0000256" key="1">
    <source>
        <dbReference type="ARBA" id="ARBA00001974"/>
    </source>
</evidence>
<dbReference type="Gene3D" id="3.50.50.60">
    <property type="entry name" value="FAD/NAD(P)-binding domain"/>
    <property type="match status" value="2"/>
</dbReference>
<feature type="non-terminal residue" evidence="13">
    <location>
        <position position="1132"/>
    </location>
</feature>
<keyword evidence="14" id="KW-1185">Reference proteome</keyword>
<dbReference type="OrthoDB" id="5956163at2759"/>
<keyword evidence="6" id="KW-0520">NAD</keyword>
<evidence type="ECO:0000313" key="13">
    <source>
        <dbReference type="EMBL" id="CAE7787474.1"/>
    </source>
</evidence>
<keyword evidence="7" id="KW-1015">Disulfide bond</keyword>
<proteinExistence type="inferred from homology"/>
<dbReference type="GO" id="GO:0005829">
    <property type="term" value="C:cytosol"/>
    <property type="evidence" value="ECO:0007669"/>
    <property type="project" value="TreeGrafter"/>
</dbReference>
<comment type="caution">
    <text evidence="13">The sequence shown here is derived from an EMBL/GenBank/DDBJ whole genome shotgun (WGS) entry which is preliminary data.</text>
</comment>
<evidence type="ECO:0000256" key="2">
    <source>
        <dbReference type="ARBA" id="ARBA00007532"/>
    </source>
</evidence>
<reference evidence="13" key="1">
    <citation type="submission" date="2021-02" db="EMBL/GenBank/DDBJ databases">
        <authorList>
            <person name="Dougan E. K."/>
            <person name="Rhodes N."/>
            <person name="Thang M."/>
            <person name="Chan C."/>
        </authorList>
    </citation>
    <scope>NUCLEOTIDE SEQUENCE</scope>
</reference>
<dbReference type="GO" id="GO:0006749">
    <property type="term" value="P:glutathione metabolic process"/>
    <property type="evidence" value="ECO:0007669"/>
    <property type="project" value="TreeGrafter"/>
</dbReference>
<feature type="binding site" evidence="9">
    <location>
        <position position="45"/>
    </location>
    <ligand>
        <name>Zn(2+)</name>
        <dbReference type="ChEBI" id="CHEBI:29105"/>
    </ligand>
</feature>
<dbReference type="PROSITE" id="PS00076">
    <property type="entry name" value="PYRIDINE_REDOX_1"/>
    <property type="match status" value="1"/>
</dbReference>
<feature type="binding site" evidence="9">
    <location>
        <position position="40"/>
    </location>
    <ligand>
        <name>Zn(2+)</name>
        <dbReference type="ChEBI" id="CHEBI:29105"/>
    </ligand>
</feature>
<dbReference type="GO" id="GO:0005739">
    <property type="term" value="C:mitochondrion"/>
    <property type="evidence" value="ECO:0007669"/>
    <property type="project" value="TreeGrafter"/>
</dbReference>
<keyword evidence="4 10" id="KW-0274">FAD</keyword>
<sequence length="1132" mass="122635">QRCPFGFFSFTSNIDSHWISSGTSADRVLEVHGAVKWLQCSKPCCPDVWKAPADLCLAEDPHTHRVQGVLPSCPKCKAVARPNVQMFGGDSGFSRARRGAQNTRYDAWVNSLASRPDVSSLSVVCLEVGCGLTVPTVRRELEKVVQRFPGGRLIRVNPENPGLAKELVEKGVSLPLPAAAAIEKLSQQVAQTEEIMQATYVLWGQEGGCEIRAPFGTCLGRLLRLVETQGRMTVEFKPDVVGIVKQAMGPRTEPLTLERSVPMDMYQEVKVGDGAKLEVTAIIRVMAKFSGGSSSVGGFSLNAPLATRVDQAGNSYGAKVVLVERGPSWNEQGQRTGAGPGGTCVNVGCVPKKLMFMAAAHREMMVGELATAKGYGFTVPEGAGKVQWEALQQRRDEYVKKLNKNYTAGWQKEGVEIVEGTAQFVDSSTVEVQRKDGSKTTLCGKKILIACGGIPDAPPIPGIEHAINSDGFFELKKQPKKVAVIGAGYIAVEMAGILHALGSETHLYFRGDTVLRRGFDPFIVKILMEALEHHGPVLHRNSQPSRITKQSNGLLTYTATEGSNAEQKVYTDFDCILLAIGRKPVTDQLGLQKCGVLTNKSGHIVVDAFENTNVPGIYAIGDATSTGFELTPVAIAAGRRLADRLFLGEGRARIAYEQIATVVFSHPPIGCIGLTEPQAKAEFGEANVKVKQSSFASMLYAFNDDGKKVKTGLKLVLKMPEERVVGLHCIGPYSDEMMQGFAVAVRMGATRADFEASVAIHPTIAEEFVTFGGWGQEKNGDQVRAQLPPYLKPKPVLSDFATGAALGAAAAGAIATAVVAMEEKQDLLQQHPIRFGSALLREVCPIMLVVGMQVQTHFKGYVCKLLDEVNHAFSQPEYQKAAEGCEDRRSLLKETRNIQFEVLPKYGIEATEKGTSIMAAWISSAQNGIKDVDDKVAASMHLSRIAYASKLPLAKNKAKEAVPTPAQTPQTQSVAVERAPFPEKKASAPPGKPPPAAPPKATPLGVATPPVAFGSPPWQPAVEKEEKPVEKKEPPKPKPKPKEEKPPQALTVTLTRFSTWEDPTPQRFQVELMSNTKVSELRAKIAELCALDDSETRKVKLIKRKKAGFVTAQETESVSSEVFVHQIEKWPK</sequence>
<feature type="region of interest" description="Disordered" evidence="11">
    <location>
        <begin position="983"/>
        <end position="1048"/>
    </location>
</feature>
<feature type="region of interest" description="Disordered" evidence="11">
    <location>
        <begin position="958"/>
        <end position="977"/>
    </location>
</feature>
<dbReference type="InterPro" id="IPR023753">
    <property type="entry name" value="FAD/NAD-binding_dom"/>
</dbReference>
<dbReference type="InterPro" id="IPR004099">
    <property type="entry name" value="Pyr_nucl-diS_OxRdtase_dimer"/>
</dbReference>
<gene>
    <name evidence="13" type="primary">gtr-1</name>
    <name evidence="13" type="ORF">SNEC2469_LOCUS23111</name>
</gene>
<evidence type="ECO:0000313" key="14">
    <source>
        <dbReference type="Proteomes" id="UP000601435"/>
    </source>
</evidence>
<dbReference type="FunFam" id="3.50.50.60:FF:000235">
    <property type="entry name" value="Glutathione reductase"/>
    <property type="match status" value="1"/>
</dbReference>
<evidence type="ECO:0000256" key="4">
    <source>
        <dbReference type="ARBA" id="ARBA00022827"/>
    </source>
</evidence>
<dbReference type="EMBL" id="CAJNJA010042808">
    <property type="protein sequence ID" value="CAE7787474.1"/>
    <property type="molecule type" value="Genomic_DNA"/>
</dbReference>
<dbReference type="PRINTS" id="PR00411">
    <property type="entry name" value="PNDRDTASEI"/>
</dbReference>
<feature type="compositionally biased region" description="Pro residues" evidence="11">
    <location>
        <begin position="990"/>
        <end position="1001"/>
    </location>
</feature>
<comment type="similarity">
    <text evidence="2 10">Belongs to the class-I pyridine nucleotide-disulfide oxidoreductase family.</text>
</comment>
<dbReference type="GO" id="GO:0045454">
    <property type="term" value="P:cell redox homeostasis"/>
    <property type="evidence" value="ECO:0007669"/>
    <property type="project" value="InterPro"/>
</dbReference>
<dbReference type="Pfam" id="PF07992">
    <property type="entry name" value="Pyr_redox_2"/>
    <property type="match status" value="1"/>
</dbReference>
<evidence type="ECO:0000256" key="7">
    <source>
        <dbReference type="ARBA" id="ARBA00023157"/>
    </source>
</evidence>
<name>A0A812YN57_9DINO</name>
<dbReference type="InterPro" id="IPR012999">
    <property type="entry name" value="Pyr_OxRdtase_I_AS"/>
</dbReference>
<keyword evidence="9" id="KW-0479">Metal-binding</keyword>
<dbReference type="Proteomes" id="UP000601435">
    <property type="component" value="Unassembled WGS sequence"/>
</dbReference>
<keyword evidence="3 10" id="KW-0285">Flavoprotein</keyword>
<evidence type="ECO:0000259" key="12">
    <source>
        <dbReference type="PROSITE" id="PS50305"/>
    </source>
</evidence>
<keyword evidence="8 10" id="KW-0676">Redox-active center</keyword>
<comment type="cofactor">
    <cofactor evidence="1">
        <name>FAD</name>
        <dbReference type="ChEBI" id="CHEBI:57692"/>
    </cofactor>
</comment>